<dbReference type="Gene3D" id="2.130.10.10">
    <property type="entry name" value="YVTN repeat-like/Quinoprotein amine dehydrogenase"/>
    <property type="match status" value="1"/>
</dbReference>
<feature type="repeat" description="WD" evidence="6">
    <location>
        <begin position="200"/>
        <end position="226"/>
    </location>
</feature>
<evidence type="ECO:0000256" key="6">
    <source>
        <dbReference type="PROSITE-ProRule" id="PRU00221"/>
    </source>
</evidence>
<dbReference type="PANTHER" id="PTHR22842">
    <property type="entry name" value="WD40 REPEAT PROTEIN"/>
    <property type="match status" value="1"/>
</dbReference>
<dbReference type="OrthoDB" id="2660687at2759"/>
<protein>
    <submittedName>
        <fullName evidence="7">WD40 domain protein</fullName>
    </submittedName>
</protein>
<name>A0A4Z1T7N6_GIAMU</name>
<accession>A0A4Z1T7N6</accession>
<dbReference type="Pfam" id="PF00400">
    <property type="entry name" value="WD40"/>
    <property type="match status" value="2"/>
</dbReference>
<dbReference type="InterPro" id="IPR019775">
    <property type="entry name" value="WD40_repeat_CS"/>
</dbReference>
<dbReference type="SUPFAM" id="SSF50978">
    <property type="entry name" value="WD40 repeat-like"/>
    <property type="match status" value="1"/>
</dbReference>
<evidence type="ECO:0000313" key="7">
    <source>
        <dbReference type="EMBL" id="TNJ28511.1"/>
    </source>
</evidence>
<comment type="caution">
    <text evidence="7">The sequence shown here is derived from an EMBL/GenBank/DDBJ whole genome shotgun (WGS) entry which is preliminary data.</text>
</comment>
<comment type="similarity">
    <text evidence="5">Belongs to the WD repeat MORG1 family.</text>
</comment>
<gene>
    <name evidence="7" type="ORF">GMRT_11898</name>
</gene>
<dbReference type="PANTHER" id="PTHR22842:SF3">
    <property type="entry name" value="WD REPEAT DOMAIN-CONTAINING PROTEIN 83"/>
    <property type="match status" value="1"/>
</dbReference>
<keyword evidence="8" id="KW-1185">Reference proteome</keyword>
<dbReference type="GO" id="GO:0000398">
    <property type="term" value="P:mRNA splicing, via spliceosome"/>
    <property type="evidence" value="ECO:0007669"/>
    <property type="project" value="TreeGrafter"/>
</dbReference>
<dbReference type="PROSITE" id="PS50082">
    <property type="entry name" value="WD_REPEATS_2"/>
    <property type="match status" value="2"/>
</dbReference>
<evidence type="ECO:0000256" key="5">
    <source>
        <dbReference type="ARBA" id="ARBA00038145"/>
    </source>
</evidence>
<evidence type="ECO:0000256" key="1">
    <source>
        <dbReference type="ARBA" id="ARBA00004496"/>
    </source>
</evidence>
<dbReference type="EMBL" id="VDLU01000002">
    <property type="protein sequence ID" value="TNJ28511.1"/>
    <property type="molecule type" value="Genomic_DNA"/>
</dbReference>
<reference evidence="7 8" key="1">
    <citation type="submission" date="2019-05" db="EMBL/GenBank/DDBJ databases">
        <title>The compact genome of Giardia muris reveals important steps in the evolution of intestinal protozoan parasites.</title>
        <authorList>
            <person name="Xu F."/>
            <person name="Jimenez-Gonzalez A."/>
            <person name="Einarsson E."/>
            <person name="Astvaldsson A."/>
            <person name="Peirasmaki D."/>
            <person name="Eckmann L."/>
            <person name="Andersson J.O."/>
            <person name="Svard S.G."/>
            <person name="Jerlstrom-Hultqvist J."/>
        </authorList>
    </citation>
    <scope>NUCLEOTIDE SEQUENCE [LARGE SCALE GENOMIC DNA]</scope>
    <source>
        <strain evidence="7 8">Roberts-Thomson</strain>
    </source>
</reference>
<sequence>MIEDDLWRRLCKHYLGNEEGTPSGSVTDVLDGLVLGPKEHTISGISTHLLKAQPREPRTRLRLKRKVEVRLNNEPTAICSGYEQVVIASIRHQLRGYGLDYSTRWISPALHLNRITTVATHLRQNCFVTGSDDKTIKLYDSKAGTVVQTFINVSDAICTLACSKVDDLILAADASGNVAGWTSPVSQPVIKFAGHKGRATVSLLENQTHILTGGVDGLLRVWDLRSPAQPLKTHSIFGSSIVQILVFGDVGYALCGNGLYMFSPASGELFSYNGDIVSSRYSVLRLIDHQDEELRMILALGMNAPVAMSPKCVTMTFPVVSKGTFTSLRDAIIIPDDPPTLLVATRDACLQAYSMHPQMG</sequence>
<dbReference type="AlphaFoldDB" id="A0A4Z1T7N6"/>
<keyword evidence="3 6" id="KW-0853">WD repeat</keyword>
<evidence type="ECO:0000256" key="2">
    <source>
        <dbReference type="ARBA" id="ARBA00022490"/>
    </source>
</evidence>
<keyword evidence="2" id="KW-0963">Cytoplasm</keyword>
<dbReference type="InterPro" id="IPR015943">
    <property type="entry name" value="WD40/YVTN_repeat-like_dom_sf"/>
</dbReference>
<keyword evidence="4" id="KW-0677">Repeat</keyword>
<evidence type="ECO:0000256" key="4">
    <source>
        <dbReference type="ARBA" id="ARBA00022737"/>
    </source>
</evidence>
<dbReference type="InterPro" id="IPR051980">
    <property type="entry name" value="WD_repeat_MORG1"/>
</dbReference>
<dbReference type="InterPro" id="IPR036322">
    <property type="entry name" value="WD40_repeat_dom_sf"/>
</dbReference>
<evidence type="ECO:0000256" key="3">
    <source>
        <dbReference type="ARBA" id="ARBA00022574"/>
    </source>
</evidence>
<dbReference type="VEuPathDB" id="GiardiaDB:GMRT_11898"/>
<comment type="subcellular location">
    <subcellularLocation>
        <location evidence="1">Cytoplasm</location>
    </subcellularLocation>
</comment>
<evidence type="ECO:0000313" key="8">
    <source>
        <dbReference type="Proteomes" id="UP000315496"/>
    </source>
</evidence>
<dbReference type="InterPro" id="IPR001680">
    <property type="entry name" value="WD40_rpt"/>
</dbReference>
<proteinExistence type="inferred from homology"/>
<dbReference type="GO" id="GO:0005737">
    <property type="term" value="C:cytoplasm"/>
    <property type="evidence" value="ECO:0007669"/>
    <property type="project" value="UniProtKB-SubCell"/>
</dbReference>
<dbReference type="PROSITE" id="PS00678">
    <property type="entry name" value="WD_REPEATS_1"/>
    <property type="match status" value="1"/>
</dbReference>
<feature type="repeat" description="WD" evidence="6">
    <location>
        <begin position="108"/>
        <end position="149"/>
    </location>
</feature>
<organism evidence="7 8">
    <name type="scientific">Giardia muris</name>
    <dbReference type="NCBI Taxonomy" id="5742"/>
    <lineage>
        <taxon>Eukaryota</taxon>
        <taxon>Metamonada</taxon>
        <taxon>Diplomonadida</taxon>
        <taxon>Hexamitidae</taxon>
        <taxon>Giardiinae</taxon>
        <taxon>Giardia</taxon>
    </lineage>
</organism>
<dbReference type="GO" id="GO:0071013">
    <property type="term" value="C:catalytic step 2 spliceosome"/>
    <property type="evidence" value="ECO:0007669"/>
    <property type="project" value="TreeGrafter"/>
</dbReference>
<dbReference type="SMART" id="SM00320">
    <property type="entry name" value="WD40"/>
    <property type="match status" value="4"/>
</dbReference>
<dbReference type="Proteomes" id="UP000315496">
    <property type="component" value="Chromosome 2"/>
</dbReference>